<evidence type="ECO:0000256" key="8">
    <source>
        <dbReference type="ARBA" id="ARBA00022842"/>
    </source>
</evidence>
<evidence type="ECO:0000259" key="13">
    <source>
        <dbReference type="Pfam" id="PF00291"/>
    </source>
</evidence>
<dbReference type="Proteomes" id="UP000647172">
    <property type="component" value="Unassembled WGS sequence"/>
</dbReference>
<keyword evidence="15" id="KW-1185">Reference proteome</keyword>
<evidence type="ECO:0000256" key="11">
    <source>
        <dbReference type="ARBA" id="ARBA00025527"/>
    </source>
</evidence>
<dbReference type="GO" id="GO:0003941">
    <property type="term" value="F:L-serine ammonia-lyase activity"/>
    <property type="evidence" value="ECO:0007669"/>
    <property type="project" value="TreeGrafter"/>
</dbReference>
<keyword evidence="8" id="KW-0460">Magnesium</keyword>
<evidence type="ECO:0000256" key="3">
    <source>
        <dbReference type="ARBA" id="ARBA00001933"/>
    </source>
</evidence>
<evidence type="ECO:0000256" key="5">
    <source>
        <dbReference type="ARBA" id="ARBA00001946"/>
    </source>
</evidence>
<dbReference type="InterPro" id="IPR001926">
    <property type="entry name" value="TrpB-like_PALP"/>
</dbReference>
<comment type="cofactor">
    <cofactor evidence="3">
        <name>pyridoxal 5'-phosphate</name>
        <dbReference type="ChEBI" id="CHEBI:597326"/>
    </cofactor>
</comment>
<dbReference type="GO" id="GO:0018114">
    <property type="term" value="F:threonine racemase activity"/>
    <property type="evidence" value="ECO:0007669"/>
    <property type="project" value="TreeGrafter"/>
</dbReference>
<comment type="catalytic activity">
    <reaction evidence="1">
        <text>L-threonine = 2-oxobutanoate + NH4(+)</text>
        <dbReference type="Rhea" id="RHEA:22108"/>
        <dbReference type="ChEBI" id="CHEBI:16763"/>
        <dbReference type="ChEBI" id="CHEBI:28938"/>
        <dbReference type="ChEBI" id="CHEBI:57926"/>
        <dbReference type="EC" id="4.3.1.19"/>
    </reaction>
</comment>
<organism evidence="14 15">
    <name type="scientific">Actinoplanes nipponensis</name>
    <dbReference type="NCBI Taxonomy" id="135950"/>
    <lineage>
        <taxon>Bacteria</taxon>
        <taxon>Bacillati</taxon>
        <taxon>Actinomycetota</taxon>
        <taxon>Actinomycetes</taxon>
        <taxon>Micromonosporales</taxon>
        <taxon>Micromonosporaceae</taxon>
        <taxon>Actinoplanes</taxon>
    </lineage>
</organism>
<gene>
    <name evidence="14" type="ORF">Ani05nite_40530</name>
</gene>
<evidence type="ECO:0000256" key="10">
    <source>
        <dbReference type="ARBA" id="ARBA00023239"/>
    </source>
</evidence>
<dbReference type="GO" id="GO:0030378">
    <property type="term" value="F:serine racemase activity"/>
    <property type="evidence" value="ECO:0007669"/>
    <property type="project" value="TreeGrafter"/>
</dbReference>
<dbReference type="AlphaFoldDB" id="A0A919JGD8"/>
<dbReference type="InterPro" id="IPR000634">
    <property type="entry name" value="Ser/Thr_deHydtase_PyrdxlP-BS"/>
</dbReference>
<dbReference type="PROSITE" id="PS00165">
    <property type="entry name" value="DEHYDRATASE_SER_THR"/>
    <property type="match status" value="1"/>
</dbReference>
<evidence type="ECO:0000256" key="4">
    <source>
        <dbReference type="ARBA" id="ARBA00001936"/>
    </source>
</evidence>
<comment type="caution">
    <text evidence="14">The sequence shown here is derived from an EMBL/GenBank/DDBJ whole genome shotgun (WGS) entry which is preliminary data.</text>
</comment>
<dbReference type="GO" id="GO:0004794">
    <property type="term" value="F:threonine deaminase activity"/>
    <property type="evidence" value="ECO:0007669"/>
    <property type="project" value="UniProtKB-EC"/>
</dbReference>
<keyword evidence="9" id="KW-0663">Pyridoxal phosphate</keyword>
<reference evidence="14" key="1">
    <citation type="submission" date="2021-01" db="EMBL/GenBank/DDBJ databases">
        <title>Whole genome shotgun sequence of Actinoplanes nipponensis NBRC 14063.</title>
        <authorList>
            <person name="Komaki H."/>
            <person name="Tamura T."/>
        </authorList>
    </citation>
    <scope>NUCLEOTIDE SEQUENCE</scope>
    <source>
        <strain evidence="14">NBRC 14063</strain>
    </source>
</reference>
<evidence type="ECO:0000256" key="6">
    <source>
        <dbReference type="ARBA" id="ARBA00010869"/>
    </source>
</evidence>
<evidence type="ECO:0000313" key="14">
    <source>
        <dbReference type="EMBL" id="GIE50519.1"/>
    </source>
</evidence>
<dbReference type="RefSeq" id="WP_203770364.1">
    <property type="nucleotide sequence ID" value="NZ_BAAAYJ010000026.1"/>
</dbReference>
<evidence type="ECO:0000256" key="9">
    <source>
        <dbReference type="ARBA" id="ARBA00022898"/>
    </source>
</evidence>
<dbReference type="EC" id="4.3.1.19" evidence="7"/>
<name>A0A919JGD8_9ACTN</name>
<keyword evidence="10" id="KW-0456">Lyase</keyword>
<dbReference type="GO" id="GO:0070179">
    <property type="term" value="P:D-serine biosynthetic process"/>
    <property type="evidence" value="ECO:0007669"/>
    <property type="project" value="TreeGrafter"/>
</dbReference>
<dbReference type="GO" id="GO:0005524">
    <property type="term" value="F:ATP binding"/>
    <property type="evidence" value="ECO:0007669"/>
    <property type="project" value="TreeGrafter"/>
</dbReference>
<feature type="domain" description="Tryptophan synthase beta chain-like PALP" evidence="13">
    <location>
        <begin position="20"/>
        <end position="304"/>
    </location>
</feature>
<accession>A0A919JGD8</accession>
<dbReference type="GO" id="GO:0000287">
    <property type="term" value="F:magnesium ion binding"/>
    <property type="evidence" value="ECO:0007669"/>
    <property type="project" value="TreeGrafter"/>
</dbReference>
<protein>
    <recommendedName>
        <fullName evidence="7">threonine ammonia-lyase</fullName>
        <ecNumber evidence="7">4.3.1.19</ecNumber>
    </recommendedName>
    <alternativeName>
        <fullName evidence="12">Threonine deaminase</fullName>
    </alternativeName>
</protein>
<comment type="cofactor">
    <cofactor evidence="5">
        <name>Mg(2+)</name>
        <dbReference type="ChEBI" id="CHEBI:18420"/>
    </cofactor>
</comment>
<dbReference type="InterPro" id="IPR036052">
    <property type="entry name" value="TrpB-like_PALP_sf"/>
</dbReference>
<evidence type="ECO:0000256" key="12">
    <source>
        <dbReference type="ARBA" id="ARBA00031427"/>
    </source>
</evidence>
<dbReference type="GO" id="GO:0030170">
    <property type="term" value="F:pyridoxal phosphate binding"/>
    <property type="evidence" value="ECO:0007669"/>
    <property type="project" value="InterPro"/>
</dbReference>
<dbReference type="EMBL" id="BOMQ01000051">
    <property type="protein sequence ID" value="GIE50519.1"/>
    <property type="molecule type" value="Genomic_DNA"/>
</dbReference>
<comment type="similarity">
    <text evidence="6">Belongs to the serine/threonine dehydratase family.</text>
</comment>
<evidence type="ECO:0000256" key="1">
    <source>
        <dbReference type="ARBA" id="ARBA00001274"/>
    </source>
</evidence>
<dbReference type="FunFam" id="3.40.50.1100:FF:000007">
    <property type="entry name" value="L-threonine dehydratase catabolic TdcB"/>
    <property type="match status" value="1"/>
</dbReference>
<dbReference type="CDD" id="cd01562">
    <property type="entry name" value="Thr-dehyd"/>
    <property type="match status" value="1"/>
</dbReference>
<evidence type="ECO:0000256" key="2">
    <source>
        <dbReference type="ARBA" id="ARBA00001913"/>
    </source>
</evidence>
<comment type="cofactor">
    <cofactor evidence="2">
        <name>Ca(2+)</name>
        <dbReference type="ChEBI" id="CHEBI:29108"/>
    </cofactor>
</comment>
<proteinExistence type="inferred from homology"/>
<dbReference type="FunFam" id="3.40.50.1100:FF:000005">
    <property type="entry name" value="Threonine dehydratase catabolic"/>
    <property type="match status" value="1"/>
</dbReference>
<dbReference type="PANTHER" id="PTHR43050:SF1">
    <property type="entry name" value="SERINE RACEMASE"/>
    <property type="match status" value="1"/>
</dbReference>
<dbReference type="SUPFAM" id="SSF53686">
    <property type="entry name" value="Tryptophan synthase beta subunit-like PLP-dependent enzymes"/>
    <property type="match status" value="1"/>
</dbReference>
<evidence type="ECO:0000256" key="7">
    <source>
        <dbReference type="ARBA" id="ARBA00012096"/>
    </source>
</evidence>
<sequence length="323" mass="33756">MTVTLGDVREAAARLDGVAHRTPVLRSRTLDRLAGAEVHLKAENFQRVGAFKFRGAFNAVSRLDPRRRARGVTAYSSGNHAQAVALAAREFGATAVILMPADTPASKRAATAGYGAEIVTYDRYTGDRVALGAALAAERGLALIPPYEHPHVIAGQGTAALELLEQAGELDALLTPVGGGGLMAGSATAAKGLHPAIRMIGVEPTAGDDTRRSLAAGERVAIPVPRTIADGQAAEIPGELTFSINRRLLDEVVLVDDDEIRDAMRFAFERLRIVLEPSGATGLAALLAGRVRPLPRRVGVVLSGGNIDAVRFAEVVTGGITVG</sequence>
<evidence type="ECO:0000313" key="15">
    <source>
        <dbReference type="Proteomes" id="UP000647172"/>
    </source>
</evidence>
<dbReference type="PANTHER" id="PTHR43050">
    <property type="entry name" value="SERINE / THREONINE RACEMASE FAMILY MEMBER"/>
    <property type="match status" value="1"/>
</dbReference>
<dbReference type="Pfam" id="PF00291">
    <property type="entry name" value="PALP"/>
    <property type="match status" value="1"/>
</dbReference>
<comment type="cofactor">
    <cofactor evidence="4">
        <name>Mn(2+)</name>
        <dbReference type="ChEBI" id="CHEBI:29035"/>
    </cofactor>
</comment>
<dbReference type="Gene3D" id="3.40.50.1100">
    <property type="match status" value="2"/>
</dbReference>
<comment type="function">
    <text evidence="11">Catalyzes the anaerobic formation of alpha-ketobutyrate and ammonia from threonine in a two-step reaction. The first step involved a dehydration of threonine and a production of enamine intermediates (aminocrotonate), which tautomerizes to its imine form (iminobutyrate). Both intermediates are unstable and short-lived. The second step is the nonenzymatic hydrolysis of the enamine/imine intermediates to form 2-ketobutyrate and free ammonia. In the low water environment of the cell, the second step is accelerated by RidA.</text>
</comment>